<dbReference type="SUPFAM" id="SSF51971">
    <property type="entry name" value="Nucleotide-binding domain"/>
    <property type="match status" value="1"/>
</dbReference>
<dbReference type="PANTHER" id="PTHR42783">
    <property type="entry name" value="GLUTAMATE SYNTHASE [NADPH] SMALL CHAIN"/>
    <property type="match status" value="1"/>
</dbReference>
<keyword evidence="2" id="KW-0479">Metal-binding</keyword>
<evidence type="ECO:0000259" key="6">
    <source>
        <dbReference type="Pfam" id="PF07992"/>
    </source>
</evidence>
<reference evidence="8 9" key="1">
    <citation type="submission" date="2016-10" db="EMBL/GenBank/DDBJ databases">
        <authorList>
            <person name="de Groot N.N."/>
        </authorList>
    </citation>
    <scope>NUCLEOTIDE SEQUENCE [LARGE SCALE GENOMIC DNA]</scope>
    <source>
        <strain evidence="8 9">DSM 26515</strain>
    </source>
</reference>
<keyword evidence="4" id="KW-0408">Iron</keyword>
<dbReference type="PANTHER" id="PTHR42783:SF3">
    <property type="entry name" value="GLUTAMATE SYNTHASE [NADPH] SMALL CHAIN-RELATED"/>
    <property type="match status" value="1"/>
</dbReference>
<feature type="domain" description="Dihydroprymidine dehydrogenase" evidence="7">
    <location>
        <begin position="29"/>
        <end position="133"/>
    </location>
</feature>
<dbReference type="NCBIfam" id="TIGR01318">
    <property type="entry name" value="gltD_gamma_fam"/>
    <property type="match status" value="1"/>
</dbReference>
<organism evidence="8 9">
    <name type="scientific">Frateuria terrea</name>
    <dbReference type="NCBI Taxonomy" id="529704"/>
    <lineage>
        <taxon>Bacteria</taxon>
        <taxon>Pseudomonadati</taxon>
        <taxon>Pseudomonadota</taxon>
        <taxon>Gammaproteobacteria</taxon>
        <taxon>Lysobacterales</taxon>
        <taxon>Rhodanobacteraceae</taxon>
        <taxon>Frateuria</taxon>
    </lineage>
</organism>
<dbReference type="GO" id="GO:0051539">
    <property type="term" value="F:4 iron, 4 sulfur cluster binding"/>
    <property type="evidence" value="ECO:0007669"/>
    <property type="project" value="UniProtKB-KW"/>
</dbReference>
<evidence type="ECO:0000259" key="7">
    <source>
        <dbReference type="Pfam" id="PF14691"/>
    </source>
</evidence>
<dbReference type="OrthoDB" id="9803192at2"/>
<dbReference type="GO" id="GO:0046872">
    <property type="term" value="F:metal ion binding"/>
    <property type="evidence" value="ECO:0007669"/>
    <property type="project" value="UniProtKB-KW"/>
</dbReference>
<dbReference type="Pfam" id="PF14691">
    <property type="entry name" value="Fer4_20"/>
    <property type="match status" value="1"/>
</dbReference>
<dbReference type="InterPro" id="IPR006006">
    <property type="entry name" value="GltD-like"/>
</dbReference>
<dbReference type="GO" id="GO:0016491">
    <property type="term" value="F:oxidoreductase activity"/>
    <property type="evidence" value="ECO:0007669"/>
    <property type="project" value="UniProtKB-KW"/>
</dbReference>
<evidence type="ECO:0000313" key="9">
    <source>
        <dbReference type="Proteomes" id="UP000199420"/>
    </source>
</evidence>
<evidence type="ECO:0000256" key="5">
    <source>
        <dbReference type="ARBA" id="ARBA00023014"/>
    </source>
</evidence>
<dbReference type="AlphaFoldDB" id="A0A1H6WNV4"/>
<sequence length="476" mass="50774">MTDKLFQFLDLPREPPRTLPVTIRVLGYGEIAGDFAPPGAAGQAGRCIDCGNPYCAHACPVHNHIPQWLKLVQEGRILDAATLMYETNPLPEICGRVCPQDRLCEGACTLEQTAFGAVTIGGVERWVTDEALRLGWRPDLSHVRERGHRVAVVGAGPAGLACADRLRRSGVAVDVFDRQREIGGLLTFGIPPFKLDKEVVRKRRALLEGMGVRFHLGVEIGAGIPFGELLADYDAVFLGTGAYAFVDGALPGRELVGVHDALPFLVANVERLLDDAPPPAALDLSGKHVVVLGGGDTGMDCNRTALRLGAASVSCIYRRDEASMPGSAREVGYSREEGVRFLFQRQPVALLGEAGRVRAVRVIATELADDGRGRLSPRNLPGTETELRADVVIQAFGFRPSPPAWTAAHGLQLHGDGRLAVGGEGRLPFQCTHPRVFAGGDNVRGADLVVRAVHDGREAAAAIVQALTAEAACAIA</sequence>
<dbReference type="STRING" id="529704.SAMN02927913_2589"/>
<proteinExistence type="predicted"/>
<dbReference type="InterPro" id="IPR023753">
    <property type="entry name" value="FAD/NAD-binding_dom"/>
</dbReference>
<dbReference type="Gene3D" id="3.50.50.60">
    <property type="entry name" value="FAD/NAD(P)-binding domain"/>
    <property type="match status" value="2"/>
</dbReference>
<evidence type="ECO:0000256" key="2">
    <source>
        <dbReference type="ARBA" id="ARBA00022723"/>
    </source>
</evidence>
<name>A0A1H6WNV4_9GAMM</name>
<dbReference type="InterPro" id="IPR036188">
    <property type="entry name" value="FAD/NAD-bd_sf"/>
</dbReference>
<dbReference type="Gene3D" id="1.10.1060.10">
    <property type="entry name" value="Alpha-helical ferredoxin"/>
    <property type="match status" value="1"/>
</dbReference>
<keyword evidence="1" id="KW-0004">4Fe-4S</keyword>
<evidence type="ECO:0000256" key="4">
    <source>
        <dbReference type="ARBA" id="ARBA00023004"/>
    </source>
</evidence>
<keyword evidence="3" id="KW-0560">Oxidoreductase</keyword>
<dbReference type="Pfam" id="PF07992">
    <property type="entry name" value="Pyr_redox_2"/>
    <property type="match status" value="1"/>
</dbReference>
<evidence type="ECO:0000256" key="3">
    <source>
        <dbReference type="ARBA" id="ARBA00023002"/>
    </source>
</evidence>
<dbReference type="PRINTS" id="PR00419">
    <property type="entry name" value="ADXRDTASE"/>
</dbReference>
<keyword evidence="9" id="KW-1185">Reference proteome</keyword>
<evidence type="ECO:0000256" key="1">
    <source>
        <dbReference type="ARBA" id="ARBA00022485"/>
    </source>
</evidence>
<accession>A0A1H6WNV4</accession>
<dbReference type="RefSeq" id="WP_091337600.1">
    <property type="nucleotide sequence ID" value="NZ_FNYC01000005.1"/>
</dbReference>
<keyword evidence="5" id="KW-0411">Iron-sulfur</keyword>
<gene>
    <name evidence="8" type="ORF">SAMN04487997_2612</name>
</gene>
<feature type="domain" description="FAD/NAD(P)-binding" evidence="6">
    <location>
        <begin position="149"/>
        <end position="456"/>
    </location>
</feature>
<dbReference type="EMBL" id="FNYC01000005">
    <property type="protein sequence ID" value="SEJ16854.1"/>
    <property type="molecule type" value="Genomic_DNA"/>
</dbReference>
<dbReference type="InterPro" id="IPR028261">
    <property type="entry name" value="DPD_II"/>
</dbReference>
<protein>
    <submittedName>
        <fullName evidence="8">Glutamate synthase (NADPH/NADH) small chain</fullName>
    </submittedName>
</protein>
<dbReference type="Proteomes" id="UP000199420">
    <property type="component" value="Unassembled WGS sequence"/>
</dbReference>
<evidence type="ECO:0000313" key="8">
    <source>
        <dbReference type="EMBL" id="SEJ16854.1"/>
    </source>
</evidence>
<dbReference type="SUPFAM" id="SSF46548">
    <property type="entry name" value="alpha-helical ferredoxin"/>
    <property type="match status" value="1"/>
</dbReference>
<dbReference type="InterPro" id="IPR009051">
    <property type="entry name" value="Helical_ferredxn"/>
</dbReference>